<dbReference type="PANTHER" id="PTHR23028">
    <property type="entry name" value="ACETYLTRANSFERASE"/>
    <property type="match status" value="1"/>
</dbReference>
<keyword evidence="5" id="KW-1185">Reference proteome</keyword>
<feature type="transmembrane region" description="Helical" evidence="2">
    <location>
        <begin position="204"/>
        <end position="223"/>
    </location>
</feature>
<accession>A0A132B760</accession>
<keyword evidence="2" id="KW-0472">Membrane</keyword>
<keyword evidence="2" id="KW-0812">Transmembrane</keyword>
<dbReference type="OrthoDB" id="5819582at2759"/>
<dbReference type="InterPro" id="IPR050879">
    <property type="entry name" value="Acyltransferase_3"/>
</dbReference>
<dbReference type="InParanoid" id="A0A132B760"/>
<feature type="transmembrane region" description="Helical" evidence="2">
    <location>
        <begin position="114"/>
        <end position="133"/>
    </location>
</feature>
<dbReference type="PANTHER" id="PTHR23028:SF134">
    <property type="entry name" value="PUTATIVE (AFU_ORTHOLOGUE AFUA_4G08520)-RELATED"/>
    <property type="match status" value="1"/>
</dbReference>
<feature type="region of interest" description="Disordered" evidence="1">
    <location>
        <begin position="1"/>
        <end position="24"/>
    </location>
</feature>
<name>A0A132B760_MOLSC</name>
<dbReference type="EMBL" id="KQ947436">
    <property type="protein sequence ID" value="KUJ08245.1"/>
    <property type="molecule type" value="Genomic_DNA"/>
</dbReference>
<feature type="transmembrane region" description="Helical" evidence="2">
    <location>
        <begin position="270"/>
        <end position="292"/>
    </location>
</feature>
<feature type="transmembrane region" description="Helical" evidence="2">
    <location>
        <begin position="74"/>
        <end position="94"/>
    </location>
</feature>
<evidence type="ECO:0000259" key="3">
    <source>
        <dbReference type="Pfam" id="PF01757"/>
    </source>
</evidence>
<feature type="transmembrane region" description="Helical" evidence="2">
    <location>
        <begin position="298"/>
        <end position="324"/>
    </location>
</feature>
<evidence type="ECO:0000256" key="2">
    <source>
        <dbReference type="SAM" id="Phobius"/>
    </source>
</evidence>
<sequence length="375" mass="43057">MMRNEEEECHGGKRRKLAPTTNGEGEETIGLLSHNVSSTNHLSSAQNLYTLGQKITHILRLVKLHFLKGRPERIFPLVKNHLLTTIIFLVPSFLHRTTTPSKLHSTSYLDGLRGVAAFFVFIHHSVIDWYPFLKYGYGSSADDHNIFQLPFIRLLYSGGAMVCIFFVISGFVLSKKGLMLSRNGEHQRLLDLLASSVFRRAMRLHIPTIISSFLSMLMVRLNWYEKRHWTPKRLGTFSEQWAHWWLHTQYILNPFQEIGGREIYWPPYNFHLWTIPMEVYGSMIVFISLLAFCKLPEILRIILLAGFTLYSLWSIGYWPVFLFLSGTTLAAIHVWETSPALPPQLAPATQGTSTLYLARFSSALPSYLEKSTPIN</sequence>
<dbReference type="GeneID" id="28816572"/>
<evidence type="ECO:0000313" key="4">
    <source>
        <dbReference type="EMBL" id="KUJ08245.1"/>
    </source>
</evidence>
<dbReference type="RefSeq" id="XP_018062600.1">
    <property type="nucleotide sequence ID" value="XM_018206846.1"/>
</dbReference>
<keyword evidence="2" id="KW-1133">Transmembrane helix</keyword>
<dbReference type="AlphaFoldDB" id="A0A132B760"/>
<protein>
    <recommendedName>
        <fullName evidence="3">Acyltransferase 3 domain-containing protein</fullName>
    </recommendedName>
</protein>
<gene>
    <name evidence="4" type="ORF">LY89DRAFT_338870</name>
</gene>
<reference evidence="4 5" key="1">
    <citation type="submission" date="2015-10" db="EMBL/GenBank/DDBJ databases">
        <title>Full genome of DAOMC 229536 Phialocephala scopiformis, a fungal endophyte of spruce producing the potent anti-insectan compound rugulosin.</title>
        <authorList>
            <consortium name="DOE Joint Genome Institute"/>
            <person name="Walker A.K."/>
            <person name="Frasz S.L."/>
            <person name="Seifert K.A."/>
            <person name="Miller J.D."/>
            <person name="Mondo S.J."/>
            <person name="Labutti K."/>
            <person name="Lipzen A."/>
            <person name="Dockter R."/>
            <person name="Kennedy M."/>
            <person name="Grigoriev I.V."/>
            <person name="Spatafora J.W."/>
        </authorList>
    </citation>
    <scope>NUCLEOTIDE SEQUENCE [LARGE SCALE GENOMIC DNA]</scope>
    <source>
        <strain evidence="4 5">CBS 120377</strain>
    </source>
</reference>
<organism evidence="4 5">
    <name type="scientific">Mollisia scopiformis</name>
    <name type="common">Conifer needle endophyte fungus</name>
    <name type="synonym">Phialocephala scopiformis</name>
    <dbReference type="NCBI Taxonomy" id="149040"/>
    <lineage>
        <taxon>Eukaryota</taxon>
        <taxon>Fungi</taxon>
        <taxon>Dikarya</taxon>
        <taxon>Ascomycota</taxon>
        <taxon>Pezizomycotina</taxon>
        <taxon>Leotiomycetes</taxon>
        <taxon>Helotiales</taxon>
        <taxon>Mollisiaceae</taxon>
        <taxon>Mollisia</taxon>
    </lineage>
</organism>
<dbReference type="Pfam" id="PF01757">
    <property type="entry name" value="Acyl_transf_3"/>
    <property type="match status" value="1"/>
</dbReference>
<evidence type="ECO:0000256" key="1">
    <source>
        <dbReference type="SAM" id="MobiDB-lite"/>
    </source>
</evidence>
<feature type="transmembrane region" description="Helical" evidence="2">
    <location>
        <begin position="154"/>
        <end position="173"/>
    </location>
</feature>
<dbReference type="GO" id="GO:0016747">
    <property type="term" value="F:acyltransferase activity, transferring groups other than amino-acyl groups"/>
    <property type="evidence" value="ECO:0007669"/>
    <property type="project" value="InterPro"/>
</dbReference>
<dbReference type="KEGG" id="psco:LY89DRAFT_338870"/>
<feature type="domain" description="Acyltransferase 3" evidence="3">
    <location>
        <begin position="108"/>
        <end position="338"/>
    </location>
</feature>
<dbReference type="InterPro" id="IPR002656">
    <property type="entry name" value="Acyl_transf_3_dom"/>
</dbReference>
<proteinExistence type="predicted"/>
<dbReference type="Proteomes" id="UP000070700">
    <property type="component" value="Unassembled WGS sequence"/>
</dbReference>
<evidence type="ECO:0000313" key="5">
    <source>
        <dbReference type="Proteomes" id="UP000070700"/>
    </source>
</evidence>